<keyword evidence="2" id="KW-1185">Reference proteome</keyword>
<evidence type="ECO:0000313" key="1">
    <source>
        <dbReference type="EMBL" id="GEL24542.1"/>
    </source>
</evidence>
<proteinExistence type="predicted"/>
<dbReference type="Proteomes" id="UP000321685">
    <property type="component" value="Unassembled WGS sequence"/>
</dbReference>
<organism evidence="1 2">
    <name type="scientific">Pseudonocardia sulfidoxydans NBRC 16205</name>
    <dbReference type="NCBI Taxonomy" id="1223511"/>
    <lineage>
        <taxon>Bacteria</taxon>
        <taxon>Bacillati</taxon>
        <taxon>Actinomycetota</taxon>
        <taxon>Actinomycetes</taxon>
        <taxon>Pseudonocardiales</taxon>
        <taxon>Pseudonocardiaceae</taxon>
        <taxon>Pseudonocardia</taxon>
    </lineage>
</organism>
<comment type="caution">
    <text evidence="1">The sequence shown here is derived from an EMBL/GenBank/DDBJ whole genome shotgun (WGS) entry which is preliminary data.</text>
</comment>
<accession>A0A511DIA3</accession>
<protein>
    <submittedName>
        <fullName evidence="1">Uncharacterized protein</fullName>
    </submittedName>
</protein>
<dbReference type="EMBL" id="BJVJ01000035">
    <property type="protein sequence ID" value="GEL24542.1"/>
    <property type="molecule type" value="Genomic_DNA"/>
</dbReference>
<evidence type="ECO:0000313" key="2">
    <source>
        <dbReference type="Proteomes" id="UP000321685"/>
    </source>
</evidence>
<gene>
    <name evidence="1" type="ORF">PSU4_34960</name>
</gene>
<sequence>MASGCGAAVRVDDVVAVAAAARRTVPRVRGAAGWAVSERLAVAETRLLDGRGARRPVRRARAEVPASSADCPGSSWSGFRASSLTVGILPQTVRDEARRQVASE</sequence>
<reference evidence="1 2" key="1">
    <citation type="submission" date="2019-07" db="EMBL/GenBank/DDBJ databases">
        <title>Whole genome shotgun sequence of Pseudonocardia sulfidoxydans NBRC 16205.</title>
        <authorList>
            <person name="Hosoyama A."/>
            <person name="Uohara A."/>
            <person name="Ohji S."/>
            <person name="Ichikawa N."/>
        </authorList>
    </citation>
    <scope>NUCLEOTIDE SEQUENCE [LARGE SCALE GENOMIC DNA]</scope>
    <source>
        <strain evidence="1 2">NBRC 16205</strain>
    </source>
</reference>
<name>A0A511DIA3_9PSEU</name>
<dbReference type="AlphaFoldDB" id="A0A511DIA3"/>